<evidence type="ECO:0000313" key="2">
    <source>
        <dbReference type="EMBL" id="KAF0919121.1"/>
    </source>
</evidence>
<keyword evidence="3" id="KW-1185">Reference proteome</keyword>
<gene>
    <name evidence="2" type="ORF">E2562_028405</name>
</gene>
<organism evidence="2 3">
    <name type="scientific">Oryza meyeriana var. granulata</name>
    <dbReference type="NCBI Taxonomy" id="110450"/>
    <lineage>
        <taxon>Eukaryota</taxon>
        <taxon>Viridiplantae</taxon>
        <taxon>Streptophyta</taxon>
        <taxon>Embryophyta</taxon>
        <taxon>Tracheophyta</taxon>
        <taxon>Spermatophyta</taxon>
        <taxon>Magnoliopsida</taxon>
        <taxon>Liliopsida</taxon>
        <taxon>Poales</taxon>
        <taxon>Poaceae</taxon>
        <taxon>BOP clade</taxon>
        <taxon>Oryzoideae</taxon>
        <taxon>Oryzeae</taxon>
        <taxon>Oryzinae</taxon>
        <taxon>Oryza</taxon>
        <taxon>Oryza meyeriana</taxon>
    </lineage>
</organism>
<comment type="caution">
    <text evidence="2">The sequence shown here is derived from an EMBL/GenBank/DDBJ whole genome shotgun (WGS) entry which is preliminary data.</text>
</comment>
<sequence length="73" mass="7964">MVHSLVKPAMPSRQAVKAPWPSVRAHAVPRIARPTPLLRGRHNFLEGNGNSSTTALARKISARSMSLAIRDRA</sequence>
<dbReference type="Proteomes" id="UP000479710">
    <property type="component" value="Unassembled WGS sequence"/>
</dbReference>
<evidence type="ECO:0000256" key="1">
    <source>
        <dbReference type="SAM" id="MobiDB-lite"/>
    </source>
</evidence>
<name>A0A6G1E368_9ORYZ</name>
<protein>
    <submittedName>
        <fullName evidence="2">Uncharacterized protein</fullName>
    </submittedName>
</protein>
<dbReference type="EMBL" id="SPHZ02000005">
    <property type="protein sequence ID" value="KAF0919121.1"/>
    <property type="molecule type" value="Genomic_DNA"/>
</dbReference>
<feature type="region of interest" description="Disordered" evidence="1">
    <location>
        <begin position="1"/>
        <end position="22"/>
    </location>
</feature>
<accession>A0A6G1E368</accession>
<evidence type="ECO:0000313" key="3">
    <source>
        <dbReference type="Proteomes" id="UP000479710"/>
    </source>
</evidence>
<dbReference type="AlphaFoldDB" id="A0A6G1E368"/>
<proteinExistence type="predicted"/>
<reference evidence="2 3" key="1">
    <citation type="submission" date="2019-11" db="EMBL/GenBank/DDBJ databases">
        <title>Whole genome sequence of Oryza granulata.</title>
        <authorList>
            <person name="Li W."/>
        </authorList>
    </citation>
    <scope>NUCLEOTIDE SEQUENCE [LARGE SCALE GENOMIC DNA]</scope>
    <source>
        <strain evidence="3">cv. Menghai</strain>
        <tissue evidence="2">Leaf</tissue>
    </source>
</reference>